<dbReference type="SUPFAM" id="SSF89372">
    <property type="entry name" value="Fucose-specific lectin"/>
    <property type="match status" value="1"/>
</dbReference>
<dbReference type="Pfam" id="PF00395">
    <property type="entry name" value="SLH"/>
    <property type="match status" value="3"/>
</dbReference>
<gene>
    <name evidence="3" type="ORF">COY37_09850</name>
</gene>
<accession>A0A2M7T5W2</accession>
<dbReference type="PROSITE" id="PS51272">
    <property type="entry name" value="SLH"/>
    <property type="match status" value="3"/>
</dbReference>
<dbReference type="AlphaFoldDB" id="A0A2M7T5W2"/>
<dbReference type="InterPro" id="IPR001119">
    <property type="entry name" value="SLH_dom"/>
</dbReference>
<keyword evidence="1" id="KW-0732">Signal</keyword>
<protein>
    <recommendedName>
        <fullName evidence="2">SLH domain-containing protein</fullName>
    </recommendedName>
</protein>
<dbReference type="GO" id="GO:0005975">
    <property type="term" value="P:carbohydrate metabolic process"/>
    <property type="evidence" value="ECO:0007669"/>
    <property type="project" value="UniProtKB-ARBA"/>
</dbReference>
<feature type="domain" description="SLH" evidence="2">
    <location>
        <begin position="867"/>
        <end position="920"/>
    </location>
</feature>
<feature type="domain" description="SLH" evidence="2">
    <location>
        <begin position="803"/>
        <end position="866"/>
    </location>
</feature>
<dbReference type="InterPro" id="IPR032812">
    <property type="entry name" value="SbsA_Ig"/>
</dbReference>
<evidence type="ECO:0000313" key="3">
    <source>
        <dbReference type="EMBL" id="PIZ35698.1"/>
    </source>
</evidence>
<dbReference type="Gene3D" id="2.60.40.1220">
    <property type="match status" value="3"/>
</dbReference>
<evidence type="ECO:0000313" key="4">
    <source>
        <dbReference type="Proteomes" id="UP000230956"/>
    </source>
</evidence>
<sequence length="920" mass="98315">MGQYTSIALDSSGQPQISYYDATNHKLRYAYKNGTSWVSKSVEPGSGNDIGKHSSLALGPSDKPCISYYDDTDDNLRYAYKDATGWHAEIVDADNDVGQYSSLAIDASGKPHISYYDATNHNLRYAYKDGGGWHSGSVEPTDSTDNVGMYSSLALDSAGNPRISYYDATNRNLKYAYKDGSGWHWDTVDNTGDQGLYTSIAIDKNNNPHISYYDITKGHLKYAYKSGASWQITDVPDSSSSNTGLYTSIAVDSNNNPHISYYDANNKVLKYAYRDTNNIWLMESADTVDKGQYSSIAVDTNGCAHISYYDAASSDLKYAYKDAPLVASTDPANNATAIGLNRTITVTFNENLQPGTILTGITLKDNKNNILTTVNNASDKTLTIDPVNDFNYNTSYTVTIEAGSVKDASGNNSLAAKYTFGFTAQPDVPPMITGTDPSNGAAGIPIDKTINVYFSEDIQAGSNFSGITLKDATGTAIPASVTIVNGIVDGTYKNILVINPTSNLGYGTKYKVNIPAGPTGAIKDMTNNPLVNAYTFDFTTNGNAPPIIQSTDPAGSASGVPVNKTITITFNEAIQSGSAYSSISLKNGATSIGTAISVSGATLSIKPSTNLGFGTSYTVSIPASAVKDSEGNSLATAYSFSFTTQVSGTAKAPANLKASGSASAITLTWDAADGAVSYVIYRQQGTSGYGRLNTGYLTGTTYVDATAITGVVYAYYVVAVGSDALESAGSNVVRSSLGVVAGMVIYNDVPADAWFRTYVETLANKKAITGYPDGAFRPNVAITRAEFTKVLCLAMGWQLDSPTKQAFNDVARGSWQYQYVATAIKHGTIGGYNDGTFRPNDYITRAEISKIMVLTLDLPVVEASSTKFWDTRYSWAKNYIEACVKANLISGYRGGSFKPGTIATRAEACKMIVSMLDYKK</sequence>
<dbReference type="Proteomes" id="UP000230956">
    <property type="component" value="Unassembled WGS sequence"/>
</dbReference>
<feature type="domain" description="SLH" evidence="2">
    <location>
        <begin position="742"/>
        <end position="802"/>
    </location>
</feature>
<dbReference type="SUPFAM" id="SSF49265">
    <property type="entry name" value="Fibronectin type III"/>
    <property type="match status" value="1"/>
</dbReference>
<dbReference type="InterPro" id="IPR014755">
    <property type="entry name" value="Cu-Rt/internalin_Ig-like"/>
</dbReference>
<dbReference type="PANTHER" id="PTHR43308">
    <property type="entry name" value="OUTER MEMBRANE PROTEIN ALPHA-RELATED"/>
    <property type="match status" value="1"/>
</dbReference>
<dbReference type="RefSeq" id="WP_286677746.1">
    <property type="nucleotide sequence ID" value="NZ_MNXI01000030.1"/>
</dbReference>
<comment type="caution">
    <text evidence="3">The sequence shown here is derived from an EMBL/GenBank/DDBJ whole genome shotgun (WGS) entry which is preliminary data.</text>
</comment>
<dbReference type="InterPro" id="IPR051465">
    <property type="entry name" value="Cell_Envelope_Struct_Comp"/>
</dbReference>
<name>A0A2M7T5W2_9ACTN</name>
<dbReference type="Gene3D" id="2.60.40.10">
    <property type="entry name" value="Immunoglobulins"/>
    <property type="match status" value="1"/>
</dbReference>
<dbReference type="InterPro" id="IPR013783">
    <property type="entry name" value="Ig-like_fold"/>
</dbReference>
<dbReference type="Gene3D" id="2.120.10.70">
    <property type="entry name" value="Fucose-specific lectin"/>
    <property type="match status" value="2"/>
</dbReference>
<evidence type="ECO:0000259" key="2">
    <source>
        <dbReference type="PROSITE" id="PS51272"/>
    </source>
</evidence>
<proteinExistence type="predicted"/>
<dbReference type="InterPro" id="IPR036116">
    <property type="entry name" value="FN3_sf"/>
</dbReference>
<organism evidence="3 4">
    <name type="scientific">Candidatus Aquicultor secundus</name>
    <dbReference type="NCBI Taxonomy" id="1973895"/>
    <lineage>
        <taxon>Bacteria</taxon>
        <taxon>Bacillati</taxon>
        <taxon>Actinomycetota</taxon>
        <taxon>Candidatus Aquicultoria</taxon>
        <taxon>Candidatus Aquicultorales</taxon>
        <taxon>Candidatus Aquicultoraceae</taxon>
        <taxon>Candidatus Aquicultor</taxon>
    </lineage>
</organism>
<reference evidence="4" key="1">
    <citation type="submission" date="2017-09" db="EMBL/GenBank/DDBJ databases">
        <title>Depth-based differentiation of microbial function through sediment-hosted aquifers and enrichment of novel symbionts in the deep terrestrial subsurface.</title>
        <authorList>
            <person name="Probst A.J."/>
            <person name="Ladd B."/>
            <person name="Jarett J.K."/>
            <person name="Geller-Mcgrath D.E."/>
            <person name="Sieber C.M.K."/>
            <person name="Emerson J.B."/>
            <person name="Anantharaman K."/>
            <person name="Thomas B.C."/>
            <person name="Malmstrom R."/>
            <person name="Stieglmeier M."/>
            <person name="Klingl A."/>
            <person name="Woyke T."/>
            <person name="Ryan C.M."/>
            <person name="Banfield J.F."/>
        </authorList>
    </citation>
    <scope>NUCLEOTIDE SEQUENCE [LARGE SCALE GENOMIC DNA]</scope>
</reference>
<evidence type="ECO:0000256" key="1">
    <source>
        <dbReference type="ARBA" id="ARBA00022729"/>
    </source>
</evidence>
<dbReference type="EMBL" id="PFNG01000229">
    <property type="protein sequence ID" value="PIZ35698.1"/>
    <property type="molecule type" value="Genomic_DNA"/>
</dbReference>
<dbReference type="Pfam" id="PF13205">
    <property type="entry name" value="Big_5"/>
    <property type="match status" value="3"/>
</dbReference>
<dbReference type="PANTHER" id="PTHR43308:SF5">
    <property type="entry name" value="S-LAYER PROTEIN _ PEPTIDOGLYCAN ENDO-BETA-N-ACETYLGLUCOSAMINIDASE"/>
    <property type="match status" value="1"/>
</dbReference>